<dbReference type="Gene3D" id="3.20.20.460">
    <property type="entry name" value="Monomethylamine methyltransferase MtmB"/>
    <property type="match status" value="1"/>
</dbReference>
<evidence type="ECO:0000313" key="2">
    <source>
        <dbReference type="Proteomes" id="UP000515733"/>
    </source>
</evidence>
<proteinExistence type="predicted"/>
<accession>A0A6S6XU31</accession>
<dbReference type="RefSeq" id="WP_145772131.1">
    <property type="nucleotide sequence ID" value="NZ_LR778301.1"/>
</dbReference>
<dbReference type="EMBL" id="LR778301">
    <property type="protein sequence ID" value="CAB1368320.1"/>
    <property type="molecule type" value="Genomic_DNA"/>
</dbReference>
<organism evidence="1 2">
    <name type="scientific">Denitratisoma oestradiolicum</name>
    <dbReference type="NCBI Taxonomy" id="311182"/>
    <lineage>
        <taxon>Bacteria</taxon>
        <taxon>Pseudomonadati</taxon>
        <taxon>Pseudomonadota</taxon>
        <taxon>Betaproteobacteria</taxon>
        <taxon>Nitrosomonadales</taxon>
        <taxon>Sterolibacteriaceae</taxon>
        <taxon>Denitratisoma</taxon>
    </lineage>
</organism>
<dbReference type="GO" id="GO:0008168">
    <property type="term" value="F:methyltransferase activity"/>
    <property type="evidence" value="ECO:0007669"/>
    <property type="project" value="InterPro"/>
</dbReference>
<evidence type="ECO:0000313" key="1">
    <source>
        <dbReference type="EMBL" id="CAB1368320.1"/>
    </source>
</evidence>
<dbReference type="KEGG" id="doe:DENOEST_1155"/>
<name>A0A6S6XU31_9PROT</name>
<dbReference type="GO" id="GO:0032259">
    <property type="term" value="P:methylation"/>
    <property type="evidence" value="ECO:0007669"/>
    <property type="project" value="InterPro"/>
</dbReference>
<sequence length="458" mass="50328">MSKLLMEAVYRTATGPVMPEDVFENEILPSTLAAVQSKYRIEWDPDDPTMTDPDLADAIFKAGKEYLLEAGLYCKNTKRVVKFTEQEINEAISTARKEVTIGSGRQEITIKPRAPGDSQHLYTFPPAGGRSTNTELYKLFAISVMQEPTCDGVIPMPLYSINKMKNIAETPAQTLACLTEARLMNEAAARAGKPGLWFGFPMTSTTPHTLISTFASGLYNKQNCALPVQIIQEMRIDYDRLNLAFHAEQIGLEPWMSSCPALYAYLSGPEQGAIQIIAHTLAMLAYSGGAITQAMSVSVHGPYYGNDIFWCNSAAALAAERNLKLPWITFGRGSGLGADSPLNERAWYETACAVINASISGVEGLWLAGGSTALEARWAGELARASAGLSPKDGTEIIRKLMKIADSMESVPDQNVELNIEELYDISTLQPKKVALDHYHKLVRSMKEFGLNYITWDF</sequence>
<dbReference type="OrthoDB" id="1955833at2"/>
<protein>
    <submittedName>
        <fullName evidence="1">Uncharacterized protein</fullName>
    </submittedName>
</protein>
<reference evidence="1 2" key="1">
    <citation type="submission" date="2020-03" db="EMBL/GenBank/DDBJ databases">
        <authorList>
            <consortium name="Genoscope - CEA"/>
            <person name="William W."/>
        </authorList>
    </citation>
    <scope>NUCLEOTIDE SEQUENCE [LARGE SCALE GENOMIC DNA]</scope>
    <source>
        <strain evidence="2">DSM 16959</strain>
    </source>
</reference>
<dbReference type="Proteomes" id="UP000515733">
    <property type="component" value="Chromosome"/>
</dbReference>
<keyword evidence="2" id="KW-1185">Reference proteome</keyword>
<gene>
    <name evidence="1" type="ORF">DENOEST_1155</name>
</gene>
<dbReference type="InterPro" id="IPR008031">
    <property type="entry name" value="MtmB_MeTrfase"/>
</dbReference>
<dbReference type="SUPFAM" id="SSF75098">
    <property type="entry name" value="Monomethylamine methyltransferase MtmB"/>
    <property type="match status" value="1"/>
</dbReference>
<dbReference type="InterPro" id="IPR036655">
    <property type="entry name" value="MtmB_sf"/>
</dbReference>
<dbReference type="AlphaFoldDB" id="A0A6S6XU31"/>
<dbReference type="Pfam" id="PF05369">
    <property type="entry name" value="MtmB"/>
    <property type="match status" value="1"/>
</dbReference>